<keyword evidence="3" id="KW-0255">Endonuclease</keyword>
<keyword evidence="1" id="KW-0812">Transmembrane</keyword>
<keyword evidence="3" id="KW-0540">Nuclease</keyword>
<organism evidence="3 4">
    <name type="scientific">Thetidibacter halocola</name>
    <dbReference type="NCBI Taxonomy" id="2827239"/>
    <lineage>
        <taxon>Bacteria</taxon>
        <taxon>Pseudomonadati</taxon>
        <taxon>Pseudomonadota</taxon>
        <taxon>Alphaproteobacteria</taxon>
        <taxon>Rhodobacterales</taxon>
        <taxon>Roseobacteraceae</taxon>
        <taxon>Thetidibacter</taxon>
    </lineage>
</organism>
<dbReference type="Gene3D" id="3.60.10.10">
    <property type="entry name" value="Endonuclease/exonuclease/phosphatase"/>
    <property type="match status" value="1"/>
</dbReference>
<evidence type="ECO:0000259" key="2">
    <source>
        <dbReference type="Pfam" id="PF03372"/>
    </source>
</evidence>
<comment type="caution">
    <text evidence="3">The sequence shown here is derived from an EMBL/GenBank/DDBJ whole genome shotgun (WGS) entry which is preliminary data.</text>
</comment>
<dbReference type="Pfam" id="PF03372">
    <property type="entry name" value="Exo_endo_phos"/>
    <property type="match status" value="1"/>
</dbReference>
<protein>
    <submittedName>
        <fullName evidence="3">Endonuclease/exonuclease/phosphatase family protein</fullName>
    </submittedName>
</protein>
<proteinExistence type="predicted"/>
<name>A0A8J8B784_9RHOB</name>
<reference evidence="3" key="1">
    <citation type="submission" date="2021-04" db="EMBL/GenBank/DDBJ databases">
        <authorList>
            <person name="Yoon J."/>
        </authorList>
    </citation>
    <scope>NUCLEOTIDE SEQUENCE</scope>
    <source>
        <strain evidence="3">KMU-90</strain>
    </source>
</reference>
<keyword evidence="1" id="KW-0472">Membrane</keyword>
<dbReference type="RefSeq" id="WP_212536121.1">
    <property type="nucleotide sequence ID" value="NZ_JAGTUU010000003.1"/>
</dbReference>
<evidence type="ECO:0000313" key="3">
    <source>
        <dbReference type="EMBL" id="MBS0124157.1"/>
    </source>
</evidence>
<keyword evidence="3" id="KW-0378">Hydrolase</keyword>
<dbReference type="AlphaFoldDB" id="A0A8J8B784"/>
<gene>
    <name evidence="3" type="ORF">KB874_08410</name>
</gene>
<feature type="domain" description="Endonuclease/exonuclease/phosphatase" evidence="2">
    <location>
        <begin position="102"/>
        <end position="291"/>
    </location>
</feature>
<sequence>MGRPMGGQAIRLWRKALAGLAGLAALGVAAGFLGALHPVGDSFSVFRPVFAGLALASGLALRPRGPRLAVMVALTLLLGWHGWQGLRPDWQGASRLTLYQKNLYFQNDARDSLLADLRARSADIVTLQEVSNANAALLEALRADYPHQLYCPLSPNLGEVVLSRHPFVPDTSECSRRDALAIVQVAAPAGPVWIISVHLGWPWPRGQAAQVTRALPHLSSVSGPAVVAGDFNAVAWSYTVARIASATQTRRVGRQLATLRLPVTGIPIGIDHVLSTGPGRVRTLPLLGSDHAGLWAELDPWATE</sequence>
<keyword evidence="4" id="KW-1185">Reference proteome</keyword>
<keyword evidence="1" id="KW-1133">Transmembrane helix</keyword>
<dbReference type="EMBL" id="JAGTUU010000003">
    <property type="protein sequence ID" value="MBS0124157.1"/>
    <property type="molecule type" value="Genomic_DNA"/>
</dbReference>
<accession>A0A8J8B784</accession>
<evidence type="ECO:0000256" key="1">
    <source>
        <dbReference type="SAM" id="Phobius"/>
    </source>
</evidence>
<feature type="transmembrane region" description="Helical" evidence="1">
    <location>
        <begin position="68"/>
        <end position="86"/>
    </location>
</feature>
<dbReference type="Proteomes" id="UP000681356">
    <property type="component" value="Unassembled WGS sequence"/>
</dbReference>
<dbReference type="InterPro" id="IPR036691">
    <property type="entry name" value="Endo/exonu/phosph_ase_sf"/>
</dbReference>
<evidence type="ECO:0000313" key="4">
    <source>
        <dbReference type="Proteomes" id="UP000681356"/>
    </source>
</evidence>
<dbReference type="GO" id="GO:0004519">
    <property type="term" value="F:endonuclease activity"/>
    <property type="evidence" value="ECO:0007669"/>
    <property type="project" value="UniProtKB-KW"/>
</dbReference>
<dbReference type="InterPro" id="IPR005135">
    <property type="entry name" value="Endo/exonuclease/phosphatase"/>
</dbReference>
<dbReference type="SUPFAM" id="SSF56219">
    <property type="entry name" value="DNase I-like"/>
    <property type="match status" value="1"/>
</dbReference>
<feature type="transmembrane region" description="Helical" evidence="1">
    <location>
        <begin position="44"/>
        <end position="61"/>
    </location>
</feature>